<name>A0ACC2AYJ5_DIPCM</name>
<organism evidence="1 2">
    <name type="scientific">Diphasiastrum complanatum</name>
    <name type="common">Issler's clubmoss</name>
    <name type="synonym">Lycopodium complanatum</name>
    <dbReference type="NCBI Taxonomy" id="34168"/>
    <lineage>
        <taxon>Eukaryota</taxon>
        <taxon>Viridiplantae</taxon>
        <taxon>Streptophyta</taxon>
        <taxon>Embryophyta</taxon>
        <taxon>Tracheophyta</taxon>
        <taxon>Lycopodiopsida</taxon>
        <taxon>Lycopodiales</taxon>
        <taxon>Lycopodiaceae</taxon>
        <taxon>Lycopodioideae</taxon>
        <taxon>Diphasiastrum</taxon>
    </lineage>
</organism>
<keyword evidence="2" id="KW-1185">Reference proteome</keyword>
<evidence type="ECO:0000313" key="2">
    <source>
        <dbReference type="Proteomes" id="UP001162992"/>
    </source>
</evidence>
<dbReference type="Proteomes" id="UP001162992">
    <property type="component" value="Chromosome 18"/>
</dbReference>
<accession>A0ACC2AYJ5</accession>
<dbReference type="EMBL" id="CM055109">
    <property type="protein sequence ID" value="KAJ7522614.1"/>
    <property type="molecule type" value="Genomic_DNA"/>
</dbReference>
<sequence>MAAMALSFFVSRAPPTPSSASSSTAALHKHLGFNCCQIAAGRSVKQLQAVKQTAHFSPATAPLVVQPVASRRCTLTGKRANNGYKVSFSNHRTKKLQGVNLQYKRLWWEDGKRFVKLRISTKAMKTIEKKGLDAMAKEAGINLHEY</sequence>
<reference evidence="2" key="1">
    <citation type="journal article" date="2024" name="Proc. Natl. Acad. Sci. U.S.A.">
        <title>Extraordinary preservation of gene collinearity over three hundred million years revealed in homosporous lycophytes.</title>
        <authorList>
            <person name="Li C."/>
            <person name="Wickell D."/>
            <person name="Kuo L.Y."/>
            <person name="Chen X."/>
            <person name="Nie B."/>
            <person name="Liao X."/>
            <person name="Peng D."/>
            <person name="Ji J."/>
            <person name="Jenkins J."/>
            <person name="Williams M."/>
            <person name="Shu S."/>
            <person name="Plott C."/>
            <person name="Barry K."/>
            <person name="Rajasekar S."/>
            <person name="Grimwood J."/>
            <person name="Han X."/>
            <person name="Sun S."/>
            <person name="Hou Z."/>
            <person name="He W."/>
            <person name="Dai G."/>
            <person name="Sun C."/>
            <person name="Schmutz J."/>
            <person name="Leebens-Mack J.H."/>
            <person name="Li F.W."/>
            <person name="Wang L."/>
        </authorList>
    </citation>
    <scope>NUCLEOTIDE SEQUENCE [LARGE SCALE GENOMIC DNA]</scope>
    <source>
        <strain evidence="2">cv. PW_Plant_1</strain>
    </source>
</reference>
<gene>
    <name evidence="1" type="ORF">O6H91_18G019700</name>
</gene>
<proteinExistence type="predicted"/>
<evidence type="ECO:0000313" key="1">
    <source>
        <dbReference type="EMBL" id="KAJ7522614.1"/>
    </source>
</evidence>
<protein>
    <submittedName>
        <fullName evidence="1">Uncharacterized protein</fullName>
    </submittedName>
</protein>
<comment type="caution">
    <text evidence="1">The sequence shown here is derived from an EMBL/GenBank/DDBJ whole genome shotgun (WGS) entry which is preliminary data.</text>
</comment>